<feature type="transmembrane region" description="Helical" evidence="10">
    <location>
        <begin position="353"/>
        <end position="373"/>
    </location>
</feature>
<evidence type="ECO:0000256" key="1">
    <source>
        <dbReference type="ARBA" id="ARBA00004429"/>
    </source>
</evidence>
<dbReference type="PANTHER" id="PTHR42798">
    <property type="entry name" value="LIPOPROTEIN-RELEASING SYSTEM ATP-BINDING PROTEIN LOLD"/>
    <property type="match status" value="1"/>
</dbReference>
<comment type="similarity">
    <text evidence="9">Belongs to the ABC transporter superfamily. Macrolide exporter (TC 3.A.1.122) family.</text>
</comment>
<dbReference type="SMART" id="SM00382">
    <property type="entry name" value="AAA"/>
    <property type="match status" value="1"/>
</dbReference>
<keyword evidence="7 10" id="KW-1133">Transmembrane helix</keyword>
<evidence type="ECO:0000313" key="13">
    <source>
        <dbReference type="Proteomes" id="UP000886758"/>
    </source>
</evidence>
<dbReference type="InterPro" id="IPR017871">
    <property type="entry name" value="ABC_transporter-like_CS"/>
</dbReference>
<organism evidence="12 13">
    <name type="scientific">Candidatus Pelethenecus faecipullorum</name>
    <dbReference type="NCBI Taxonomy" id="2840900"/>
    <lineage>
        <taxon>Bacteria</taxon>
        <taxon>Bacillati</taxon>
        <taxon>Mycoplasmatota</taxon>
        <taxon>Mollicutes</taxon>
        <taxon>Candidatus Pelethenecus</taxon>
    </lineage>
</organism>
<dbReference type="Pfam" id="PF00005">
    <property type="entry name" value="ABC_tran"/>
    <property type="match status" value="1"/>
</dbReference>
<evidence type="ECO:0000256" key="7">
    <source>
        <dbReference type="ARBA" id="ARBA00022989"/>
    </source>
</evidence>
<keyword evidence="5" id="KW-0547">Nucleotide-binding</keyword>
<dbReference type="EMBL" id="DVLF01000011">
    <property type="protein sequence ID" value="HIT49452.1"/>
    <property type="molecule type" value="Genomic_DNA"/>
</dbReference>
<evidence type="ECO:0000256" key="8">
    <source>
        <dbReference type="ARBA" id="ARBA00023136"/>
    </source>
</evidence>
<dbReference type="SUPFAM" id="SSF52540">
    <property type="entry name" value="P-loop containing nucleoside triphosphate hydrolases"/>
    <property type="match status" value="1"/>
</dbReference>
<dbReference type="PROSITE" id="PS50893">
    <property type="entry name" value="ABC_TRANSPORTER_2"/>
    <property type="match status" value="1"/>
</dbReference>
<dbReference type="InterPro" id="IPR027417">
    <property type="entry name" value="P-loop_NTPase"/>
</dbReference>
<dbReference type="InterPro" id="IPR017911">
    <property type="entry name" value="MacB-like_ATP-bd"/>
</dbReference>
<dbReference type="GO" id="GO:0016887">
    <property type="term" value="F:ATP hydrolysis activity"/>
    <property type="evidence" value="ECO:0007669"/>
    <property type="project" value="InterPro"/>
</dbReference>
<dbReference type="Gene3D" id="3.40.50.300">
    <property type="entry name" value="P-loop containing nucleotide triphosphate hydrolases"/>
    <property type="match status" value="1"/>
</dbReference>
<feature type="domain" description="ABC transporter" evidence="11">
    <location>
        <begin position="2"/>
        <end position="241"/>
    </location>
</feature>
<evidence type="ECO:0000256" key="4">
    <source>
        <dbReference type="ARBA" id="ARBA00022692"/>
    </source>
</evidence>
<feature type="transmembrane region" description="Helical" evidence="10">
    <location>
        <begin position="793"/>
        <end position="816"/>
    </location>
</feature>
<evidence type="ECO:0000256" key="5">
    <source>
        <dbReference type="ARBA" id="ARBA00022741"/>
    </source>
</evidence>
<dbReference type="InterPro" id="IPR003439">
    <property type="entry name" value="ABC_transporter-like_ATP-bd"/>
</dbReference>
<evidence type="ECO:0000259" key="11">
    <source>
        <dbReference type="PROSITE" id="PS50893"/>
    </source>
</evidence>
<evidence type="ECO:0000256" key="3">
    <source>
        <dbReference type="ARBA" id="ARBA00022475"/>
    </source>
</evidence>
<proteinExistence type="inferred from homology"/>
<comment type="caution">
    <text evidence="12">The sequence shown here is derived from an EMBL/GenBank/DDBJ whole genome shotgun (WGS) entry which is preliminary data.</text>
</comment>
<feature type="transmembrane region" description="Helical" evidence="10">
    <location>
        <begin position="836"/>
        <end position="863"/>
    </location>
</feature>
<comment type="subcellular location">
    <subcellularLocation>
        <location evidence="1">Cell inner membrane</location>
        <topology evidence="1">Multi-pass membrane protein</topology>
    </subcellularLocation>
</comment>
<dbReference type="InterPro" id="IPR003593">
    <property type="entry name" value="AAA+_ATPase"/>
</dbReference>
<protein>
    <submittedName>
        <fullName evidence="12">ABC transporter ATP-binding protein/permease</fullName>
    </submittedName>
</protein>
<dbReference type="PANTHER" id="PTHR42798:SF6">
    <property type="entry name" value="CELL DIVISION ATP-BINDING PROTEIN FTSE"/>
    <property type="match status" value="1"/>
</dbReference>
<sequence length="875" mass="100252">MIKVNRLNKYYNKGKNNEIHVINETSIELPSCGFVSFLGHSGSGKTTLLNVLGGLDKASGSIQYDEKTFSKYSMRQMDAFRSKHIGYVFQNYNLLLDETVYDNLKIALDIIGVTDSEEADRRIEYTLKAVGMYKFRKKKAYALSGGQQQRVGIARALVKNCKIIIADEPTGNLDSRNTIEVMNILKKISKDALVLMVTHEQSIARFYSDFLFEIQDGKIVKKEEMKEETTLKTDVGNVAYLKDMRLDWAQTPIGKINVYREDSSDLGVDLDIIIKNKTIYIQSNQPIKLVDNSNLKIVDDHYQAFVKEEIDEFNYDTSWYRDLKDSSHFFKRFWNALKMAFSNFRNVKRRVKLLYVALGCIGFVCAISVISLINASVTDTSSLEYNHNYSTLVDEKEYGRRTNEMILAAYEENAIDNVLCPINVWFSFSKKFTYHNELRYSSFAYCIPFQEDFVDLGVGRAPQNDSEICMSRTDVDRIIQESDHKLDVHQMLGQTVQMESNSYTICGITEKDNHYVYTTLNAYCKIMNKQQGNPDYVLKEDYDLRYAKAEENLYRIVDGRDVDCDAAEPEVLVWQEKWDELTDLGSDFYIELDGTTYQVVGSYDYLFETEQMYILNRNVYFSGLYNEIDPSYISDADSCYRIVEGRDIENDNEILVSVYSEYGLNWVIGGRTVVGRITGAASLKGKVIGTLTASLLCSDYYMFIFRVVNPSLAERLFQENNYSVYDTYTAGIRIQNRYKTATAAVFRTLFIVLAVVSAVFIYLIMRSKMIADIYSIGIYRSLGASRLQMNRKFLLDVLILTTCTTLIGYFIAFLGYHCLVRFINDTFGITFLMKSSLLTVLGGLGLYAAMIFCGMLPMFLLLLKTPSEICSKYDI</sequence>
<evidence type="ECO:0000256" key="2">
    <source>
        <dbReference type="ARBA" id="ARBA00022448"/>
    </source>
</evidence>
<evidence type="ECO:0000256" key="10">
    <source>
        <dbReference type="SAM" id="Phobius"/>
    </source>
</evidence>
<dbReference type="InterPro" id="IPR003838">
    <property type="entry name" value="ABC3_permease_C"/>
</dbReference>
<accession>A0A9D1GPD2</accession>
<dbReference type="AlphaFoldDB" id="A0A9D1GPD2"/>
<keyword evidence="8 10" id="KW-0472">Membrane</keyword>
<keyword evidence="4 10" id="KW-0812">Transmembrane</keyword>
<dbReference type="CDD" id="cd03255">
    <property type="entry name" value="ABC_MJ0796_LolCDE_FtsE"/>
    <property type="match status" value="1"/>
</dbReference>
<feature type="transmembrane region" description="Helical" evidence="10">
    <location>
        <begin position="744"/>
        <end position="765"/>
    </location>
</feature>
<gene>
    <name evidence="12" type="ORF">IAD46_00325</name>
</gene>
<evidence type="ECO:0000313" key="12">
    <source>
        <dbReference type="EMBL" id="HIT49452.1"/>
    </source>
</evidence>
<dbReference type="Proteomes" id="UP000886758">
    <property type="component" value="Unassembled WGS sequence"/>
</dbReference>
<reference evidence="12" key="2">
    <citation type="journal article" date="2021" name="PeerJ">
        <title>Extensive microbial diversity within the chicken gut microbiome revealed by metagenomics and culture.</title>
        <authorList>
            <person name="Gilroy R."/>
            <person name="Ravi A."/>
            <person name="Getino M."/>
            <person name="Pursley I."/>
            <person name="Horton D.L."/>
            <person name="Alikhan N.F."/>
            <person name="Baker D."/>
            <person name="Gharbi K."/>
            <person name="Hall N."/>
            <person name="Watson M."/>
            <person name="Adriaenssens E.M."/>
            <person name="Foster-Nyarko E."/>
            <person name="Jarju S."/>
            <person name="Secka A."/>
            <person name="Antonio M."/>
            <person name="Oren A."/>
            <person name="Chaudhuri R.R."/>
            <person name="La Ragione R."/>
            <person name="Hildebrand F."/>
            <person name="Pallen M.J."/>
        </authorList>
    </citation>
    <scope>NUCLEOTIDE SEQUENCE</scope>
    <source>
        <strain evidence="12">ChiW17-6978</strain>
    </source>
</reference>
<dbReference type="GO" id="GO:0005524">
    <property type="term" value="F:ATP binding"/>
    <property type="evidence" value="ECO:0007669"/>
    <property type="project" value="UniProtKB-KW"/>
</dbReference>
<reference evidence="12" key="1">
    <citation type="submission" date="2020-10" db="EMBL/GenBank/DDBJ databases">
        <authorList>
            <person name="Gilroy R."/>
        </authorList>
    </citation>
    <scope>NUCLEOTIDE SEQUENCE</scope>
    <source>
        <strain evidence="12">ChiW17-6978</strain>
    </source>
</reference>
<keyword evidence="2" id="KW-0813">Transport</keyword>
<keyword evidence="6 12" id="KW-0067">ATP-binding</keyword>
<evidence type="ECO:0000256" key="9">
    <source>
        <dbReference type="ARBA" id="ARBA00038388"/>
    </source>
</evidence>
<keyword evidence="3" id="KW-1003">Cell membrane</keyword>
<dbReference type="PROSITE" id="PS00211">
    <property type="entry name" value="ABC_TRANSPORTER_1"/>
    <property type="match status" value="1"/>
</dbReference>
<dbReference type="GO" id="GO:0005886">
    <property type="term" value="C:plasma membrane"/>
    <property type="evidence" value="ECO:0007669"/>
    <property type="project" value="UniProtKB-SubCell"/>
</dbReference>
<name>A0A9D1GPD2_9MOLU</name>
<evidence type="ECO:0000256" key="6">
    <source>
        <dbReference type="ARBA" id="ARBA00022840"/>
    </source>
</evidence>
<dbReference type="Pfam" id="PF02687">
    <property type="entry name" value="FtsX"/>
    <property type="match status" value="1"/>
</dbReference>